<organism evidence="1 2">
    <name type="scientific">Sulfuricaulis limicola</name>
    <dbReference type="NCBI Taxonomy" id="1620215"/>
    <lineage>
        <taxon>Bacteria</taxon>
        <taxon>Pseudomonadati</taxon>
        <taxon>Pseudomonadota</taxon>
        <taxon>Gammaproteobacteria</taxon>
        <taxon>Acidiferrobacterales</taxon>
        <taxon>Acidiferrobacteraceae</taxon>
        <taxon>Sulfuricaulis</taxon>
    </lineage>
</organism>
<evidence type="ECO:0000313" key="2">
    <source>
        <dbReference type="Proteomes" id="UP000243180"/>
    </source>
</evidence>
<keyword evidence="2" id="KW-1185">Reference proteome</keyword>
<dbReference type="RefSeq" id="WP_096360238.1">
    <property type="nucleotide sequence ID" value="NZ_AP014879.1"/>
</dbReference>
<dbReference type="EMBL" id="AP014879">
    <property type="protein sequence ID" value="BAV33366.1"/>
    <property type="molecule type" value="Genomic_DNA"/>
</dbReference>
<accession>A0A1B4XEY6</accession>
<gene>
    <name evidence="1" type="ORF">SCL_1051</name>
</gene>
<name>A0A1B4XEY6_9GAMM</name>
<protein>
    <submittedName>
        <fullName evidence="1">Uncharacterized protein</fullName>
    </submittedName>
</protein>
<dbReference type="KEGG" id="slim:SCL_1051"/>
<evidence type="ECO:0000313" key="1">
    <source>
        <dbReference type="EMBL" id="BAV33366.1"/>
    </source>
</evidence>
<dbReference type="InParanoid" id="A0A1B4XEY6"/>
<proteinExistence type="predicted"/>
<dbReference type="AlphaFoldDB" id="A0A1B4XEY6"/>
<dbReference type="OrthoDB" id="9786540at2"/>
<sequence length="144" mass="16438">MSSSDAFYQAFRGNFSSLLSWQQLDEFWEVLRRKADAGWYIYAIGTPVPTQISSSADVVKFVNEVGALLRKEHYEDYCGIVYTDSKQDPTLVKIFDPDNLGVACGFSNNPPLPGWILSRIPPQPLETRRPLPAGRLRWWQALWV</sequence>
<reference evidence="1 2" key="1">
    <citation type="submission" date="2015-05" db="EMBL/GenBank/DDBJ databases">
        <title>Complete genome sequence of a sulfur-oxidizing gammaproteobacterium strain HA5.</title>
        <authorList>
            <person name="Miura A."/>
            <person name="Kojima H."/>
            <person name="Fukui M."/>
        </authorList>
    </citation>
    <scope>NUCLEOTIDE SEQUENCE [LARGE SCALE GENOMIC DNA]</scope>
    <source>
        <strain evidence="1 2">HA5</strain>
    </source>
</reference>
<dbReference type="Proteomes" id="UP000243180">
    <property type="component" value="Chromosome"/>
</dbReference>